<protein>
    <submittedName>
        <fullName evidence="1">Uncharacterized protein</fullName>
    </submittedName>
</protein>
<dbReference type="RefSeq" id="WP_033071998.1">
    <property type="nucleotide sequence ID" value="NZ_CP015749.1"/>
</dbReference>
<dbReference type="EMBL" id="PSZG01000001">
    <property type="protein sequence ID" value="RKO79074.1"/>
    <property type="molecule type" value="Genomic_DNA"/>
</dbReference>
<proteinExistence type="predicted"/>
<evidence type="ECO:0000313" key="1">
    <source>
        <dbReference type="EMBL" id="RKO79074.1"/>
    </source>
</evidence>
<gene>
    <name evidence="1" type="ORF">C5E00_02610</name>
</gene>
<accession>A0A8B3FL11</accession>
<sequence>MKKKKSKKNPLEDTAVLSRIAKKASQKAIKEVFRAGMAIHYISDGKLVKVYPDGRKECVKELNMESISLASAVRQLAGLIE</sequence>
<evidence type="ECO:0000313" key="2">
    <source>
        <dbReference type="Proteomes" id="UP000269665"/>
    </source>
</evidence>
<dbReference type="KEGG" id="ppar:A8F97_09995"/>
<dbReference type="AlphaFoldDB" id="A0A8B3FL11"/>
<name>A0A8B3FL11_PECPM</name>
<dbReference type="Proteomes" id="UP000269665">
    <property type="component" value="Unassembled WGS sequence"/>
</dbReference>
<dbReference type="GeneID" id="45849793"/>
<reference evidence="1 2" key="1">
    <citation type="journal article" date="2018" name="BMC Genomics">
        <title>High genomic variability in the plant pathogenic bacterium Pectobacterium parmentieri deciphered from de novo assembled complete genomes.</title>
        <authorList>
            <person name="Zoledowska S."/>
            <person name="Motyka-Pomagruk A."/>
            <person name="Sledz W."/>
            <person name="Mengoni A."/>
            <person name="Lojkowska E."/>
        </authorList>
    </citation>
    <scope>NUCLEOTIDE SEQUENCE [LARGE SCALE GENOMIC DNA]</scope>
    <source>
        <strain evidence="1 2">IFB5626</strain>
    </source>
</reference>
<comment type="caution">
    <text evidence="1">The sequence shown here is derived from an EMBL/GenBank/DDBJ whole genome shotgun (WGS) entry which is preliminary data.</text>
</comment>
<organism evidence="1 2">
    <name type="scientific">Pectobacterium parmentieri</name>
    <dbReference type="NCBI Taxonomy" id="1905730"/>
    <lineage>
        <taxon>Bacteria</taxon>
        <taxon>Pseudomonadati</taxon>
        <taxon>Pseudomonadota</taxon>
        <taxon>Gammaproteobacteria</taxon>
        <taxon>Enterobacterales</taxon>
        <taxon>Pectobacteriaceae</taxon>
        <taxon>Pectobacterium</taxon>
    </lineage>
</organism>
<dbReference type="OrthoDB" id="7362463at2"/>